<dbReference type="SUPFAM" id="SSF53474">
    <property type="entry name" value="alpha/beta-Hydrolases"/>
    <property type="match status" value="1"/>
</dbReference>
<dbReference type="InterPro" id="IPR005944">
    <property type="entry name" value="Pro_iminopeptidase"/>
</dbReference>
<feature type="domain" description="Serine aminopeptidase S33" evidence="7">
    <location>
        <begin position="86"/>
        <end position="176"/>
    </location>
</feature>
<dbReference type="GO" id="GO:0006508">
    <property type="term" value="P:proteolysis"/>
    <property type="evidence" value="ECO:0007669"/>
    <property type="project" value="InterPro"/>
</dbReference>
<dbReference type="Proteomes" id="UP000317593">
    <property type="component" value="Unassembled WGS sequence"/>
</dbReference>
<evidence type="ECO:0000256" key="6">
    <source>
        <dbReference type="ARBA" id="ARBA00029605"/>
    </source>
</evidence>
<evidence type="ECO:0000313" key="8">
    <source>
        <dbReference type="EMBL" id="SMO60530.1"/>
    </source>
</evidence>
<keyword evidence="9" id="KW-1185">Reference proteome</keyword>
<dbReference type="EC" id="3.4.11.5" evidence="2"/>
<dbReference type="PRINTS" id="PR00793">
    <property type="entry name" value="PROAMNOPTASE"/>
</dbReference>
<evidence type="ECO:0000256" key="1">
    <source>
        <dbReference type="ARBA" id="ARBA00001585"/>
    </source>
</evidence>
<evidence type="ECO:0000313" key="9">
    <source>
        <dbReference type="Proteomes" id="UP000317593"/>
    </source>
</evidence>
<evidence type="ECO:0000256" key="4">
    <source>
        <dbReference type="ARBA" id="ARBA00022490"/>
    </source>
</evidence>
<sequence>MGKKIVGLAMPTGTFLVLLLIISSCRGTTQNIPGDGVAELLAIEIGGMQQWVLIRGANRNNPVLLWLHGGPGAAQMPIHDAFTSELEEEYIVVHWDQRGAGKSNHRGFAEETMEMAQFVLDVHEVTQYLKKRFDREKIYLLGHSWGTTLGIQAVYRYPGDYRAFISVAQVVHPQRADKISYQWLRNQVEKEGAKEDRRKLAELGLPPFEEHDRYVKFAKMKDAFGGGMDAPFFKLLWKSLGTAIYSFSDYIAWLKGASRGSGPMWNETREMNLFTEIDTLQIPVFFFTGVHDYNTPCVLVKEYYQFVQAPRGKVLISFRHSAHTPFIAETVRFNREVIRVKQQIERQQP</sequence>
<keyword evidence="4" id="KW-0963">Cytoplasm</keyword>
<dbReference type="PANTHER" id="PTHR43722:SF1">
    <property type="entry name" value="PROLINE IMINOPEPTIDASE"/>
    <property type="match status" value="1"/>
</dbReference>
<dbReference type="EMBL" id="FXTH01000006">
    <property type="protein sequence ID" value="SMO60530.1"/>
    <property type="molecule type" value="Genomic_DNA"/>
</dbReference>
<dbReference type="GO" id="GO:0005737">
    <property type="term" value="C:cytoplasm"/>
    <property type="evidence" value="ECO:0007669"/>
    <property type="project" value="InterPro"/>
</dbReference>
<evidence type="ECO:0000256" key="2">
    <source>
        <dbReference type="ARBA" id="ARBA00012568"/>
    </source>
</evidence>
<dbReference type="InterPro" id="IPR022742">
    <property type="entry name" value="Hydrolase_4"/>
</dbReference>
<organism evidence="8 9">
    <name type="scientific">Fodinibius sediminis</name>
    <dbReference type="NCBI Taxonomy" id="1214077"/>
    <lineage>
        <taxon>Bacteria</taxon>
        <taxon>Pseudomonadati</taxon>
        <taxon>Balneolota</taxon>
        <taxon>Balneolia</taxon>
        <taxon>Balneolales</taxon>
        <taxon>Balneolaceae</taxon>
        <taxon>Fodinibius</taxon>
    </lineage>
</organism>
<dbReference type="InterPro" id="IPR002410">
    <property type="entry name" value="Peptidase_S33"/>
</dbReference>
<dbReference type="Pfam" id="PF12146">
    <property type="entry name" value="Hydrolase_4"/>
    <property type="match status" value="1"/>
</dbReference>
<dbReference type="Gene3D" id="3.40.50.1820">
    <property type="entry name" value="alpha/beta hydrolase"/>
    <property type="match status" value="1"/>
</dbReference>
<protein>
    <recommendedName>
        <fullName evidence="3">Proline iminopeptidase</fullName>
        <ecNumber evidence="2">3.4.11.5</ecNumber>
    </recommendedName>
    <alternativeName>
        <fullName evidence="6">Prolyl aminopeptidase</fullName>
    </alternativeName>
</protein>
<proteinExistence type="predicted"/>
<dbReference type="GO" id="GO:0004177">
    <property type="term" value="F:aminopeptidase activity"/>
    <property type="evidence" value="ECO:0007669"/>
    <property type="project" value="UniProtKB-EC"/>
</dbReference>
<evidence type="ECO:0000256" key="3">
    <source>
        <dbReference type="ARBA" id="ARBA00021843"/>
    </source>
</evidence>
<evidence type="ECO:0000259" key="7">
    <source>
        <dbReference type="Pfam" id="PF12146"/>
    </source>
</evidence>
<dbReference type="InterPro" id="IPR029058">
    <property type="entry name" value="AB_hydrolase_fold"/>
</dbReference>
<comment type="catalytic activity">
    <reaction evidence="1">
        <text>Release of N-terminal proline from a peptide.</text>
        <dbReference type="EC" id="3.4.11.5"/>
    </reaction>
</comment>
<gene>
    <name evidence="8" type="ORF">SAMN06265218_106203</name>
</gene>
<dbReference type="AlphaFoldDB" id="A0A521CPD7"/>
<accession>A0A521CPD7</accession>
<evidence type="ECO:0000256" key="5">
    <source>
        <dbReference type="ARBA" id="ARBA00022801"/>
    </source>
</evidence>
<dbReference type="PANTHER" id="PTHR43722">
    <property type="entry name" value="PROLINE IMINOPEPTIDASE"/>
    <property type="match status" value="1"/>
</dbReference>
<dbReference type="PROSITE" id="PS51257">
    <property type="entry name" value="PROKAR_LIPOPROTEIN"/>
    <property type="match status" value="1"/>
</dbReference>
<name>A0A521CPD7_9BACT</name>
<reference evidence="8 9" key="1">
    <citation type="submission" date="2017-05" db="EMBL/GenBank/DDBJ databases">
        <authorList>
            <person name="Varghese N."/>
            <person name="Submissions S."/>
        </authorList>
    </citation>
    <scope>NUCLEOTIDE SEQUENCE [LARGE SCALE GENOMIC DNA]</scope>
    <source>
        <strain evidence="8 9">DSM 21194</strain>
    </source>
</reference>
<keyword evidence="5" id="KW-0378">Hydrolase</keyword>